<evidence type="ECO:0000313" key="7">
    <source>
        <dbReference type="EMBL" id="CDN86150.1"/>
    </source>
</evidence>
<dbReference type="InterPro" id="IPR027417">
    <property type="entry name" value="P-loop_NTPase"/>
</dbReference>
<dbReference type="RefSeq" id="WP_035620229.1">
    <property type="nucleotide sequence ID" value="NZ_CCAE010000002.1"/>
</dbReference>
<dbReference type="AlphaFoldDB" id="A0A1L1P9W0"/>
<dbReference type="PANTHER" id="PTHR11070">
    <property type="entry name" value="UVRD / RECB / PCRA DNA HELICASE FAMILY MEMBER"/>
    <property type="match status" value="1"/>
</dbReference>
<sequence length="462" mass="50785">MPEAEDLLRVDRGAVVAPAGHGKTELIAKVAALGRRTLVLTHTNAGIQAIRARLKRLRVPQSSVAVDTISGWSLRYAHGFPGIARPPEDMPQGAQWDDVHRGVLAALGVPAVRQVVEASYDRILIDEYQDCNGPQHELATTLSSVAPTLVFGDPMQGIFEFAGATLSWDGEIHHQFPLVGELETPHRWRDKNPELGEWIMDARRRLMLGDRVEFGGPVSYRQAVNAFDMGALFESIEGREGTVAAIHCNKRICYGVAAAARGGYQAIEEMAARTMTDFAGRWDSSPEAPRRLAAIRWLFSESFAVQKLAEGEAPPAEEAPVNEAIQSAAAAMAEDGPRAALEILTLSRKLPRWRLHRQELLRDVERAISEVAANRCETMLEATARVRDRASVVGRKLPRRTVSTPLLLKGLEFDHVVVPDATHFGGERNAQAKLFYVAISRPTRSLTITGTQDFVQLPAPRL</sequence>
<dbReference type="GO" id="GO:0016787">
    <property type="term" value="F:hydrolase activity"/>
    <property type="evidence" value="ECO:0007669"/>
    <property type="project" value="UniProtKB-KW"/>
</dbReference>
<keyword evidence="3 7" id="KW-0347">Helicase</keyword>
<dbReference type="GO" id="GO:0000725">
    <property type="term" value="P:recombinational repair"/>
    <property type="evidence" value="ECO:0007669"/>
    <property type="project" value="TreeGrafter"/>
</dbReference>
<evidence type="ECO:0000259" key="6">
    <source>
        <dbReference type="Pfam" id="PF00580"/>
    </source>
</evidence>
<dbReference type="Proteomes" id="UP000028878">
    <property type="component" value="Unassembled WGS sequence"/>
</dbReference>
<evidence type="ECO:0000256" key="5">
    <source>
        <dbReference type="ARBA" id="ARBA00034923"/>
    </source>
</evidence>
<feature type="domain" description="UvrD-like helicase ATP-binding" evidence="6">
    <location>
        <begin position="109"/>
        <end position="167"/>
    </location>
</feature>
<keyword evidence="1" id="KW-0547">Nucleotide-binding</keyword>
<dbReference type="EMBL" id="CCAE010000002">
    <property type="protein sequence ID" value="CDN86150.1"/>
    <property type="molecule type" value="Genomic_DNA"/>
</dbReference>
<keyword evidence="2" id="KW-0378">Hydrolase</keyword>
<dbReference type="GO" id="GO:0005524">
    <property type="term" value="F:ATP binding"/>
    <property type="evidence" value="ECO:0007669"/>
    <property type="project" value="UniProtKB-KW"/>
</dbReference>
<proteinExistence type="predicted"/>
<evidence type="ECO:0000256" key="2">
    <source>
        <dbReference type="ARBA" id="ARBA00022801"/>
    </source>
</evidence>
<dbReference type="GO" id="GO:0003677">
    <property type="term" value="F:DNA binding"/>
    <property type="evidence" value="ECO:0007669"/>
    <property type="project" value="InterPro"/>
</dbReference>
<dbReference type="SUPFAM" id="SSF52540">
    <property type="entry name" value="P-loop containing nucleoside triphosphate hydrolases"/>
    <property type="match status" value="1"/>
</dbReference>
<accession>A0A1L1P9W0</accession>
<dbReference type="GO" id="GO:0043138">
    <property type="term" value="F:3'-5' DNA helicase activity"/>
    <property type="evidence" value="ECO:0007669"/>
    <property type="project" value="TreeGrafter"/>
</dbReference>
<protein>
    <recommendedName>
        <fullName evidence="5">DNA 3'-5' helicase II</fullName>
    </recommendedName>
</protein>
<organism evidence="7 8">
    <name type="scientific">Hydrogenophaga intermedia</name>
    <dbReference type="NCBI Taxonomy" id="65786"/>
    <lineage>
        <taxon>Bacteria</taxon>
        <taxon>Pseudomonadati</taxon>
        <taxon>Pseudomonadota</taxon>
        <taxon>Betaproteobacteria</taxon>
        <taxon>Burkholderiales</taxon>
        <taxon>Comamonadaceae</taxon>
        <taxon>Hydrogenophaga</taxon>
    </lineage>
</organism>
<keyword evidence="8" id="KW-1185">Reference proteome</keyword>
<evidence type="ECO:0000313" key="8">
    <source>
        <dbReference type="Proteomes" id="UP000028878"/>
    </source>
</evidence>
<dbReference type="Gene3D" id="3.40.50.300">
    <property type="entry name" value="P-loop containing nucleotide triphosphate hydrolases"/>
    <property type="match status" value="2"/>
</dbReference>
<evidence type="ECO:0000256" key="3">
    <source>
        <dbReference type="ARBA" id="ARBA00022806"/>
    </source>
</evidence>
<dbReference type="InterPro" id="IPR014016">
    <property type="entry name" value="UvrD-like_ATP-bd"/>
</dbReference>
<dbReference type="PANTHER" id="PTHR11070:SF2">
    <property type="entry name" value="ATP-DEPENDENT DNA HELICASE SRS2"/>
    <property type="match status" value="1"/>
</dbReference>
<evidence type="ECO:0000256" key="1">
    <source>
        <dbReference type="ARBA" id="ARBA00022741"/>
    </source>
</evidence>
<reference evidence="8" key="2">
    <citation type="submission" date="2014-11" db="EMBL/GenBank/DDBJ databases">
        <title>Draft genome sequence of Hydrogenophaga intermedia S1.</title>
        <authorList>
            <person name="Gan H.M."/>
            <person name="Chew T.H."/>
            <person name="Stolz A."/>
        </authorList>
    </citation>
    <scope>NUCLEOTIDE SEQUENCE [LARGE SCALE GENOMIC DNA]</scope>
    <source>
        <strain evidence="8">S1</strain>
    </source>
</reference>
<dbReference type="Pfam" id="PF00580">
    <property type="entry name" value="UvrD-helicase"/>
    <property type="match status" value="1"/>
</dbReference>
<dbReference type="InterPro" id="IPR000212">
    <property type="entry name" value="DNA_helicase_UvrD/REP"/>
</dbReference>
<gene>
    <name evidence="7" type="ORF">BN948_00550</name>
</gene>
<evidence type="ECO:0000256" key="4">
    <source>
        <dbReference type="ARBA" id="ARBA00022840"/>
    </source>
</evidence>
<reference evidence="8" key="1">
    <citation type="submission" date="2014-02" db="EMBL/GenBank/DDBJ databases">
        <authorList>
            <person name="Gan H."/>
        </authorList>
    </citation>
    <scope>NUCLEOTIDE SEQUENCE [LARGE SCALE GENOMIC DNA]</scope>
    <source>
        <strain evidence="8">S1</strain>
    </source>
</reference>
<keyword evidence="4" id="KW-0067">ATP-binding</keyword>
<name>A0A1L1P9W0_HYDIT</name>